<feature type="transmembrane region" description="Helical" evidence="1">
    <location>
        <begin position="411"/>
        <end position="429"/>
    </location>
</feature>
<evidence type="ECO:0000313" key="3">
    <source>
        <dbReference type="Proteomes" id="UP001596157"/>
    </source>
</evidence>
<dbReference type="EMBL" id="JBHSKF010000001">
    <property type="protein sequence ID" value="MFC5285799.1"/>
    <property type="molecule type" value="Genomic_DNA"/>
</dbReference>
<feature type="transmembrane region" description="Helical" evidence="1">
    <location>
        <begin position="335"/>
        <end position="356"/>
    </location>
</feature>
<dbReference type="Pfam" id="PF20176">
    <property type="entry name" value="DUF6541"/>
    <property type="match status" value="1"/>
</dbReference>
<keyword evidence="1" id="KW-0472">Membrane</keyword>
<dbReference type="RefSeq" id="WP_378243072.1">
    <property type="nucleotide sequence ID" value="NZ_JBHSKF010000001.1"/>
</dbReference>
<feature type="transmembrane region" description="Helical" evidence="1">
    <location>
        <begin position="34"/>
        <end position="56"/>
    </location>
</feature>
<feature type="transmembrane region" description="Helical" evidence="1">
    <location>
        <begin position="104"/>
        <end position="125"/>
    </location>
</feature>
<organism evidence="2 3">
    <name type="scientific">Actinokineospora guangxiensis</name>
    <dbReference type="NCBI Taxonomy" id="1490288"/>
    <lineage>
        <taxon>Bacteria</taxon>
        <taxon>Bacillati</taxon>
        <taxon>Actinomycetota</taxon>
        <taxon>Actinomycetes</taxon>
        <taxon>Pseudonocardiales</taxon>
        <taxon>Pseudonocardiaceae</taxon>
        <taxon>Actinokineospora</taxon>
    </lineage>
</organism>
<proteinExistence type="predicted"/>
<reference evidence="3" key="1">
    <citation type="journal article" date="2019" name="Int. J. Syst. Evol. Microbiol.">
        <title>The Global Catalogue of Microorganisms (GCM) 10K type strain sequencing project: providing services to taxonomists for standard genome sequencing and annotation.</title>
        <authorList>
            <consortium name="The Broad Institute Genomics Platform"/>
            <consortium name="The Broad Institute Genome Sequencing Center for Infectious Disease"/>
            <person name="Wu L."/>
            <person name="Ma J."/>
        </authorList>
    </citation>
    <scope>NUCLEOTIDE SEQUENCE [LARGE SCALE GENOMIC DNA]</scope>
    <source>
        <strain evidence="3">CCUG 59778</strain>
    </source>
</reference>
<keyword evidence="1" id="KW-1133">Transmembrane helix</keyword>
<feature type="transmembrane region" description="Helical" evidence="1">
    <location>
        <begin position="305"/>
        <end position="323"/>
    </location>
</feature>
<comment type="caution">
    <text evidence="2">The sequence shown here is derived from an EMBL/GenBank/DDBJ whole genome shotgun (WGS) entry which is preliminary data.</text>
</comment>
<evidence type="ECO:0000313" key="2">
    <source>
        <dbReference type="EMBL" id="MFC5285799.1"/>
    </source>
</evidence>
<gene>
    <name evidence="2" type="ORF">ACFPM7_01935</name>
</gene>
<feature type="transmembrane region" description="Helical" evidence="1">
    <location>
        <begin position="387"/>
        <end position="404"/>
    </location>
</feature>
<feature type="transmembrane region" description="Helical" evidence="1">
    <location>
        <begin position="449"/>
        <end position="469"/>
    </location>
</feature>
<dbReference type="Proteomes" id="UP001596157">
    <property type="component" value="Unassembled WGS sequence"/>
</dbReference>
<keyword evidence="1" id="KW-0812">Transmembrane</keyword>
<sequence>MGTAISFATGALATALALVFLPGYLVLRSWAVTGLVAVAAAAPVSIGLLGTAALAAPALGVGFGPLLLLGPAVAAAAVGLLVRSRWPKALGAHDRVRRPARSRWPLLAHLGALLIPAAVIGSGVIRMIGSPDNVSQTYDASFHFNAVRYILDTGSGSALTLGGMYTEGARPSPYPAAWHDVVALVVEVSGSSIPTAANAVTLVVAALVWPLSMIFLVTRVTGVRPVPVLLAGAVSTIFGTYPMQSAEFGMLYPYFLSLSLLPVGLGLITMATGVGDRGGTPRWVAALALLAVVPAVALAHPSSVLGLSLLAVPVFVVAVVRFRRVLAGRAGAGRYWLLVSLLGAYLLAGVVVWLRMRPSAEASGWLIVQTPPEAVWELLTAGLLTQPPTWLAFGLTLVAIGLALRRKLSQWVTGAYLIVAVLFVVVSSVDPWWFRTIFTGVWYNDPVRLAALVPAIAVVACTLAAVWLFNRVRELRERGSSHREATPGVAAAAFGAAAVLAVAGQFGSVGFAVGEGVHAYQPGPDGSAPLLSTDERALLERLDQHVPAGEKIMGYAWNGSAFSYALGGRRTLTPHLAESSVPADVDQLMRDLDRIDTDPAVCELVQRLDARYALHFPGPVLWDRERRFRGLEAIASNPRAVEVDREGDAVLYRITGCGDPG</sequence>
<dbReference type="InterPro" id="IPR046671">
    <property type="entry name" value="DUF6541"/>
</dbReference>
<feature type="transmembrane region" description="Helical" evidence="1">
    <location>
        <begin position="62"/>
        <end position="83"/>
    </location>
</feature>
<feature type="transmembrane region" description="Helical" evidence="1">
    <location>
        <begin position="6"/>
        <end position="27"/>
    </location>
</feature>
<feature type="transmembrane region" description="Helical" evidence="1">
    <location>
        <begin position="283"/>
        <end position="299"/>
    </location>
</feature>
<evidence type="ECO:0000256" key="1">
    <source>
        <dbReference type="SAM" id="Phobius"/>
    </source>
</evidence>
<feature type="transmembrane region" description="Helical" evidence="1">
    <location>
        <begin position="226"/>
        <end position="244"/>
    </location>
</feature>
<feature type="transmembrane region" description="Helical" evidence="1">
    <location>
        <begin position="489"/>
        <end position="513"/>
    </location>
</feature>
<protein>
    <submittedName>
        <fullName evidence="2">DUF6541 family protein</fullName>
    </submittedName>
</protein>
<accession>A0ABW0EIQ0</accession>
<feature type="transmembrane region" description="Helical" evidence="1">
    <location>
        <begin position="250"/>
        <end position="271"/>
    </location>
</feature>
<name>A0ABW0EIQ0_9PSEU</name>
<feature type="transmembrane region" description="Helical" evidence="1">
    <location>
        <begin position="196"/>
        <end position="217"/>
    </location>
</feature>
<keyword evidence="3" id="KW-1185">Reference proteome</keyword>